<keyword evidence="3" id="KW-1185">Reference proteome</keyword>
<name>A0A1Q9ER79_SYMMI</name>
<dbReference type="AlphaFoldDB" id="A0A1Q9ER79"/>
<sequence>MNPDSIVALQPPRHAWLIQPPEDRSFNDKDPLQVKLAQLTRHGAEEYAFRLLSEGKFVGVVTTRNIAESVLLSAVLKMIRDEHVDIDKVAEYIHKQQKPGVTPPSKIDHPNEFMHPLASIVFDEIKKHSPPAVDAQAVHKVAEMQQQISKYQRKLQDAGIQLTPTKHRQDDDDDDDDDDQLPSSNKRRRKQPGTSSAGDHKVLPTPEQVLDVRSKVFSDNLPKSHTNLQVESWIKSFRIKGLQAHVDNVSEMLVAYNKSAKKKPNFQEVAIQYGLPMGLAAKMNTKNLTSVIGVASFLAA</sequence>
<accession>A0A1Q9ER79</accession>
<evidence type="ECO:0000313" key="2">
    <source>
        <dbReference type="EMBL" id="OLQ09907.1"/>
    </source>
</evidence>
<proteinExistence type="predicted"/>
<feature type="compositionally biased region" description="Acidic residues" evidence="1">
    <location>
        <begin position="171"/>
        <end position="180"/>
    </location>
</feature>
<dbReference type="Proteomes" id="UP000186817">
    <property type="component" value="Unassembled WGS sequence"/>
</dbReference>
<organism evidence="2 3">
    <name type="scientific">Symbiodinium microadriaticum</name>
    <name type="common">Dinoflagellate</name>
    <name type="synonym">Zooxanthella microadriatica</name>
    <dbReference type="NCBI Taxonomy" id="2951"/>
    <lineage>
        <taxon>Eukaryota</taxon>
        <taxon>Sar</taxon>
        <taxon>Alveolata</taxon>
        <taxon>Dinophyceae</taxon>
        <taxon>Suessiales</taxon>
        <taxon>Symbiodiniaceae</taxon>
        <taxon>Symbiodinium</taxon>
    </lineage>
</organism>
<gene>
    <name evidence="2" type="ORF">AK812_SmicGene6405</name>
</gene>
<feature type="region of interest" description="Disordered" evidence="1">
    <location>
        <begin position="164"/>
        <end position="205"/>
    </location>
</feature>
<dbReference type="EMBL" id="LSRX01000087">
    <property type="protein sequence ID" value="OLQ09907.1"/>
    <property type="molecule type" value="Genomic_DNA"/>
</dbReference>
<comment type="caution">
    <text evidence="2">The sequence shown here is derived from an EMBL/GenBank/DDBJ whole genome shotgun (WGS) entry which is preliminary data.</text>
</comment>
<protein>
    <submittedName>
        <fullName evidence="2">Uncharacterized protein</fullName>
    </submittedName>
</protein>
<reference evidence="2 3" key="1">
    <citation type="submission" date="2016-02" db="EMBL/GenBank/DDBJ databases">
        <title>Genome analysis of coral dinoflagellate symbionts highlights evolutionary adaptations to a symbiotic lifestyle.</title>
        <authorList>
            <person name="Aranda M."/>
            <person name="Li Y."/>
            <person name="Liew Y.J."/>
            <person name="Baumgarten S."/>
            <person name="Simakov O."/>
            <person name="Wilson M."/>
            <person name="Piel J."/>
            <person name="Ashoor H."/>
            <person name="Bougouffa S."/>
            <person name="Bajic V.B."/>
            <person name="Ryu T."/>
            <person name="Ravasi T."/>
            <person name="Bayer T."/>
            <person name="Micklem G."/>
            <person name="Kim H."/>
            <person name="Bhak J."/>
            <person name="Lajeunesse T.C."/>
            <person name="Voolstra C.R."/>
        </authorList>
    </citation>
    <scope>NUCLEOTIDE SEQUENCE [LARGE SCALE GENOMIC DNA]</scope>
    <source>
        <strain evidence="2 3">CCMP2467</strain>
    </source>
</reference>
<evidence type="ECO:0000313" key="3">
    <source>
        <dbReference type="Proteomes" id="UP000186817"/>
    </source>
</evidence>
<evidence type="ECO:0000256" key="1">
    <source>
        <dbReference type="SAM" id="MobiDB-lite"/>
    </source>
</evidence>
<dbReference type="OrthoDB" id="411593at2759"/>